<sequence length="108" mass="12761">MSILDSDKLRKADKFFTDGQYQKADKIIRKAKGNSEQKLALALKVNFKLNKMAQGLAVAQQLTRLLGQTDKPLYHTSKEKWHRYRQYLEPYIPELEYFIQKYGYRVSD</sequence>
<keyword evidence="2" id="KW-1185">Reference proteome</keyword>
<name>A0ABY7VHS5_9GAMM</name>
<evidence type="ECO:0000313" key="1">
    <source>
        <dbReference type="EMBL" id="WDE13274.1"/>
    </source>
</evidence>
<dbReference type="RefSeq" id="WP_274053628.1">
    <property type="nucleotide sequence ID" value="NZ_CP059693.1"/>
</dbReference>
<protein>
    <submittedName>
        <fullName evidence="1">Uncharacterized protein</fullName>
    </submittedName>
</protein>
<proteinExistence type="predicted"/>
<dbReference type="EMBL" id="CP059693">
    <property type="protein sequence ID" value="WDE13274.1"/>
    <property type="molecule type" value="Genomic_DNA"/>
</dbReference>
<accession>A0ABY7VHS5</accession>
<evidence type="ECO:0000313" key="2">
    <source>
        <dbReference type="Proteomes" id="UP001215231"/>
    </source>
</evidence>
<gene>
    <name evidence="1" type="ORF">H3N35_07495</name>
</gene>
<organism evidence="1 2">
    <name type="scientific">Thalassomonas haliotis</name>
    <dbReference type="NCBI Taxonomy" id="485448"/>
    <lineage>
        <taxon>Bacteria</taxon>
        <taxon>Pseudomonadati</taxon>
        <taxon>Pseudomonadota</taxon>
        <taxon>Gammaproteobacteria</taxon>
        <taxon>Alteromonadales</taxon>
        <taxon>Colwelliaceae</taxon>
        <taxon>Thalassomonas</taxon>
    </lineage>
</organism>
<dbReference type="Proteomes" id="UP001215231">
    <property type="component" value="Chromosome"/>
</dbReference>
<reference evidence="1 2" key="1">
    <citation type="journal article" date="2022" name="Mar. Drugs">
        <title>Bioassay-Guided Fractionation Leads to the Detection of Cholic Acid Generated by the Rare Thalassomonas sp.</title>
        <authorList>
            <person name="Pheiffer F."/>
            <person name="Schneider Y.K."/>
            <person name="Hansen E.H."/>
            <person name="Andersen J.H."/>
            <person name="Isaksson J."/>
            <person name="Busche T."/>
            <person name="R C."/>
            <person name="Kalinowski J."/>
            <person name="Zyl L.V."/>
            <person name="Trindade M."/>
        </authorList>
    </citation>
    <scope>NUCLEOTIDE SEQUENCE [LARGE SCALE GENOMIC DNA]</scope>
    <source>
        <strain evidence="1 2">A5K-61T</strain>
    </source>
</reference>